<feature type="domain" description="N-acetyltransferase" evidence="1">
    <location>
        <begin position="41"/>
        <end position="165"/>
    </location>
</feature>
<evidence type="ECO:0000313" key="3">
    <source>
        <dbReference type="Proteomes" id="UP000632740"/>
    </source>
</evidence>
<dbReference type="Gene3D" id="3.40.630.30">
    <property type="match status" value="1"/>
</dbReference>
<dbReference type="InterPro" id="IPR016181">
    <property type="entry name" value="Acyl_CoA_acyltransferase"/>
</dbReference>
<protein>
    <submittedName>
        <fullName evidence="2">Succinyl-CoA transferase Rv0802c</fullName>
    </submittedName>
</protein>
<dbReference type="Pfam" id="PF13302">
    <property type="entry name" value="Acetyltransf_3"/>
    <property type="match status" value="1"/>
</dbReference>
<dbReference type="InterPro" id="IPR000182">
    <property type="entry name" value="GNAT_dom"/>
</dbReference>
<organism evidence="2 3">
    <name type="scientific">Cellulomonas chitinilytica</name>
    <dbReference type="NCBI Taxonomy" id="398759"/>
    <lineage>
        <taxon>Bacteria</taxon>
        <taxon>Bacillati</taxon>
        <taxon>Actinomycetota</taxon>
        <taxon>Actinomycetes</taxon>
        <taxon>Micrococcales</taxon>
        <taxon>Cellulomonadaceae</taxon>
        <taxon>Cellulomonas</taxon>
    </lineage>
</organism>
<proteinExistence type="predicted"/>
<accession>A0A919P2K1</accession>
<dbReference type="GO" id="GO:1990189">
    <property type="term" value="F:protein N-terminal-serine acetyltransferase activity"/>
    <property type="evidence" value="ECO:0007669"/>
    <property type="project" value="TreeGrafter"/>
</dbReference>
<keyword evidence="3" id="KW-1185">Reference proteome</keyword>
<dbReference type="GO" id="GO:0005737">
    <property type="term" value="C:cytoplasm"/>
    <property type="evidence" value="ECO:0007669"/>
    <property type="project" value="TreeGrafter"/>
</dbReference>
<evidence type="ECO:0000313" key="2">
    <source>
        <dbReference type="EMBL" id="GIG20728.1"/>
    </source>
</evidence>
<evidence type="ECO:0000259" key="1">
    <source>
        <dbReference type="Pfam" id="PF13302"/>
    </source>
</evidence>
<reference evidence="2" key="1">
    <citation type="submission" date="2021-01" db="EMBL/GenBank/DDBJ databases">
        <title>Whole genome shotgun sequence of Cellulomonas chitinilytica NBRC 110799.</title>
        <authorList>
            <person name="Komaki H."/>
            <person name="Tamura T."/>
        </authorList>
    </citation>
    <scope>NUCLEOTIDE SEQUENCE</scope>
    <source>
        <strain evidence="2">NBRC 110799</strain>
    </source>
</reference>
<name>A0A919P2K1_9CELL</name>
<dbReference type="PANTHER" id="PTHR43441">
    <property type="entry name" value="RIBOSOMAL-PROTEIN-SERINE ACETYLTRANSFERASE"/>
    <property type="match status" value="1"/>
</dbReference>
<dbReference type="SUPFAM" id="SSF55729">
    <property type="entry name" value="Acyl-CoA N-acyltransferases (Nat)"/>
    <property type="match status" value="1"/>
</dbReference>
<dbReference type="InterPro" id="IPR051908">
    <property type="entry name" value="Ribosomal_N-acetyltransferase"/>
</dbReference>
<dbReference type="PANTHER" id="PTHR43441:SF11">
    <property type="entry name" value="RIBOSOMAL-PROTEIN-SERINE ACETYLTRANSFERASE"/>
    <property type="match status" value="1"/>
</dbReference>
<sequence length="218" mass="23831">MDLADLWPPAGLRVQHDDLELRFLDDDLLLRLADLARSGVHAEDRMPFAFPWTRGTPDEVARSVLRYQWATRAHVDPDDWRLELAVLVGGELVGVQGAVATKYPVTRTAETGSWLGLRFHGAGIGTRMRLAMLHLLFDGLGAQEATTGAFTDNAASLAVTRKLGYLASGRRRLAREGEVAESLSFSMSVEQWRARPATMRPPVTITGAEAVAELLGVA</sequence>
<keyword evidence="2" id="KW-0808">Transferase</keyword>
<dbReference type="Proteomes" id="UP000632740">
    <property type="component" value="Unassembled WGS sequence"/>
</dbReference>
<gene>
    <name evidence="2" type="ORF">Cch01nite_14520</name>
</gene>
<dbReference type="GO" id="GO:0008999">
    <property type="term" value="F:protein-N-terminal-alanine acetyltransferase activity"/>
    <property type="evidence" value="ECO:0007669"/>
    <property type="project" value="TreeGrafter"/>
</dbReference>
<dbReference type="EMBL" id="BONK01000004">
    <property type="protein sequence ID" value="GIG20728.1"/>
    <property type="molecule type" value="Genomic_DNA"/>
</dbReference>
<comment type="caution">
    <text evidence="2">The sequence shown here is derived from an EMBL/GenBank/DDBJ whole genome shotgun (WGS) entry which is preliminary data.</text>
</comment>
<dbReference type="AlphaFoldDB" id="A0A919P2K1"/>
<dbReference type="RefSeq" id="WP_203750562.1">
    <property type="nucleotide sequence ID" value="NZ_BONK01000004.1"/>
</dbReference>